<reference evidence="1" key="1">
    <citation type="journal article" date="2014" name="Int. J. Syst. Evol. Microbiol.">
        <title>Complete genome sequence of Corynebacterium casei LMG S-19264T (=DSM 44701T), isolated from a smear-ripened cheese.</title>
        <authorList>
            <consortium name="US DOE Joint Genome Institute (JGI-PGF)"/>
            <person name="Walter F."/>
            <person name="Albersmeier A."/>
            <person name="Kalinowski J."/>
            <person name="Ruckert C."/>
        </authorList>
    </citation>
    <scope>NUCLEOTIDE SEQUENCE</scope>
    <source>
        <strain evidence="1">JCM 31311</strain>
    </source>
</reference>
<dbReference type="Proteomes" id="UP000603865">
    <property type="component" value="Unassembled WGS sequence"/>
</dbReference>
<dbReference type="RefSeq" id="WP_189093062.1">
    <property type="nucleotide sequence ID" value="NZ_BMQL01000053.1"/>
</dbReference>
<sequence>MTRRELEGLARQHLTRALDWRQQAHAHPEDFIADFAARSHARAALSAADRAGRPPRPLDPVIRRAPGVSVFLPTHQARQLARLLRAHYLPEVIVTRHRISGGVQVRWHLTDPQGRIISDSALDEDFPTVGVPIILMSRRLWKVSLTNQVADPYHVRLQAQSGSRRHATLQAVRRLRALGQPTNLQDVVQGVDDPLPY</sequence>
<accession>A0A918FCZ1</accession>
<name>A0A918FCZ1_9DEIO</name>
<dbReference type="EMBL" id="BMQL01000053">
    <property type="protein sequence ID" value="GGR31839.1"/>
    <property type="molecule type" value="Genomic_DNA"/>
</dbReference>
<organism evidence="1 2">
    <name type="scientific">Deinococcus ruber</name>
    <dbReference type="NCBI Taxonomy" id="1848197"/>
    <lineage>
        <taxon>Bacteria</taxon>
        <taxon>Thermotogati</taxon>
        <taxon>Deinococcota</taxon>
        <taxon>Deinococci</taxon>
        <taxon>Deinococcales</taxon>
        <taxon>Deinococcaceae</taxon>
        <taxon>Deinococcus</taxon>
    </lineage>
</organism>
<dbReference type="AlphaFoldDB" id="A0A918FCZ1"/>
<proteinExistence type="predicted"/>
<keyword evidence="2" id="KW-1185">Reference proteome</keyword>
<gene>
    <name evidence="1" type="ORF">GCM10008957_48090</name>
</gene>
<evidence type="ECO:0000313" key="2">
    <source>
        <dbReference type="Proteomes" id="UP000603865"/>
    </source>
</evidence>
<comment type="caution">
    <text evidence="1">The sequence shown here is derived from an EMBL/GenBank/DDBJ whole genome shotgun (WGS) entry which is preliminary data.</text>
</comment>
<reference evidence="1" key="2">
    <citation type="submission" date="2020-09" db="EMBL/GenBank/DDBJ databases">
        <authorList>
            <person name="Sun Q."/>
            <person name="Ohkuma M."/>
        </authorList>
    </citation>
    <scope>NUCLEOTIDE SEQUENCE</scope>
    <source>
        <strain evidence="1">JCM 31311</strain>
    </source>
</reference>
<evidence type="ECO:0000313" key="1">
    <source>
        <dbReference type="EMBL" id="GGR31839.1"/>
    </source>
</evidence>
<protein>
    <submittedName>
        <fullName evidence="1">Uncharacterized protein</fullName>
    </submittedName>
</protein>